<comment type="function">
    <text evidence="10">Part of the ABC transporter FtsEX involved in asymmetric cellular division facilitating the initiation of sporulation.</text>
</comment>
<dbReference type="Pfam" id="PF18075">
    <property type="entry name" value="FtsX_ECD"/>
    <property type="match status" value="1"/>
</dbReference>
<dbReference type="PANTHER" id="PTHR47755">
    <property type="entry name" value="CELL DIVISION PROTEIN FTSX"/>
    <property type="match status" value="1"/>
</dbReference>
<evidence type="ECO:0000256" key="4">
    <source>
        <dbReference type="ARBA" id="ARBA00022475"/>
    </source>
</evidence>
<comment type="subcellular location">
    <subcellularLocation>
        <location evidence="1">Cell membrane</location>
        <topology evidence="1">Multi-pass membrane protein</topology>
    </subcellularLocation>
</comment>
<feature type="transmembrane region" description="Helical" evidence="12">
    <location>
        <begin position="225"/>
        <end position="247"/>
    </location>
</feature>
<dbReference type="NCBIfam" id="NF038347">
    <property type="entry name" value="FtsX_Gpos"/>
    <property type="match status" value="1"/>
</dbReference>
<dbReference type="Gene3D" id="3.30.70.3040">
    <property type="match status" value="1"/>
</dbReference>
<dbReference type="GO" id="GO:0051301">
    <property type="term" value="P:cell division"/>
    <property type="evidence" value="ECO:0007669"/>
    <property type="project" value="UniProtKB-KW"/>
</dbReference>
<evidence type="ECO:0000259" key="14">
    <source>
        <dbReference type="Pfam" id="PF18075"/>
    </source>
</evidence>
<evidence type="ECO:0000313" key="16">
    <source>
        <dbReference type="Proteomes" id="UP000006094"/>
    </source>
</evidence>
<feature type="transmembrane region" description="Helical" evidence="12">
    <location>
        <begin position="171"/>
        <end position="192"/>
    </location>
</feature>
<dbReference type="STRING" id="1128398.Curi_c20580"/>
<dbReference type="PATRIC" id="fig|1128398.3.peg.2122"/>
<dbReference type="OrthoDB" id="9812531at2"/>
<keyword evidence="4 10" id="KW-1003">Cell membrane</keyword>
<protein>
    <recommendedName>
        <fullName evidence="3 10">Cell division protein FtsX</fullName>
    </recommendedName>
</protein>
<feature type="transmembrane region" description="Helical" evidence="12">
    <location>
        <begin position="267"/>
        <end position="292"/>
    </location>
</feature>
<dbReference type="KEGG" id="cad:Curi_c20580"/>
<dbReference type="InterPro" id="IPR058204">
    <property type="entry name" value="FtsX_firmicutes-type"/>
</dbReference>
<evidence type="ECO:0000256" key="11">
    <source>
        <dbReference type="SAM" id="Coils"/>
    </source>
</evidence>
<feature type="coiled-coil region" evidence="11">
    <location>
        <begin position="90"/>
        <end position="120"/>
    </location>
</feature>
<dbReference type="AlphaFoldDB" id="K0B1R9"/>
<evidence type="ECO:0000256" key="3">
    <source>
        <dbReference type="ARBA" id="ARBA00021907"/>
    </source>
</evidence>
<dbReference type="GO" id="GO:0005886">
    <property type="term" value="C:plasma membrane"/>
    <property type="evidence" value="ECO:0007669"/>
    <property type="project" value="UniProtKB-SubCell"/>
</dbReference>
<dbReference type="Proteomes" id="UP000006094">
    <property type="component" value="Chromosome"/>
</dbReference>
<keyword evidence="8 10" id="KW-0472">Membrane</keyword>
<comment type="similarity">
    <text evidence="2 10">Belongs to the ABC-4 integral membrane protein family. FtsX subfamily.</text>
</comment>
<keyword evidence="7 12" id="KW-1133">Transmembrane helix</keyword>
<evidence type="ECO:0000256" key="1">
    <source>
        <dbReference type="ARBA" id="ARBA00004651"/>
    </source>
</evidence>
<evidence type="ECO:0000256" key="5">
    <source>
        <dbReference type="ARBA" id="ARBA00022618"/>
    </source>
</evidence>
<evidence type="ECO:0000256" key="9">
    <source>
        <dbReference type="ARBA" id="ARBA00023306"/>
    </source>
</evidence>
<feature type="transmembrane region" description="Helical" evidence="12">
    <location>
        <begin position="21"/>
        <end position="46"/>
    </location>
</feature>
<dbReference type="HOGENOM" id="CLU_073546_2_2_9"/>
<dbReference type="Pfam" id="PF02687">
    <property type="entry name" value="FtsX"/>
    <property type="match status" value="1"/>
</dbReference>
<keyword evidence="11" id="KW-0175">Coiled coil</keyword>
<keyword evidence="5 10" id="KW-0132">Cell division</keyword>
<dbReference type="InterPro" id="IPR040690">
    <property type="entry name" value="FtsX_ECD"/>
</dbReference>
<evidence type="ECO:0000256" key="8">
    <source>
        <dbReference type="ARBA" id="ARBA00023136"/>
    </source>
</evidence>
<sequence>MILRLFKTMTKQSIQSICRSKNMSIASVGSVSATLVILGMILILILNINNMANTTKEQFDQIQIYLSDDLNQKQIQSLGQAIEKIDGISEVQLETKDKALENMKERLEEKGDMLDGLDKNPFQNSYIVYLDELEKADSAVKEIKNLNGIDDVIYYKDIMDKLISVASSVRIGGIILIVILLLISVFIISNTIKITVAARQREISIMKYVGATNGFIRGPFIIEGVLLGFVGSVLSIFMVIYGYKYIFSAVNNNLYDIFTIYMISPKLLTIDIIIIFISMGVGIGMLGSILSLRKFLKV</sequence>
<keyword evidence="9 10" id="KW-0131">Cell cycle</keyword>
<evidence type="ECO:0000313" key="15">
    <source>
        <dbReference type="EMBL" id="AFS79062.1"/>
    </source>
</evidence>
<keyword evidence="16" id="KW-1185">Reference proteome</keyword>
<evidence type="ECO:0000256" key="2">
    <source>
        <dbReference type="ARBA" id="ARBA00007379"/>
    </source>
</evidence>
<keyword evidence="6 12" id="KW-0812">Transmembrane</keyword>
<feature type="domain" description="ABC3 transporter permease C-terminal" evidence="13">
    <location>
        <begin position="174"/>
        <end position="297"/>
    </location>
</feature>
<dbReference type="PANTHER" id="PTHR47755:SF1">
    <property type="entry name" value="CELL DIVISION PROTEIN FTSX"/>
    <property type="match status" value="1"/>
</dbReference>
<gene>
    <name evidence="15" type="ordered locus">Curi_c20580</name>
</gene>
<accession>K0B1R9</accession>
<organism evidence="15 16">
    <name type="scientific">Gottschalkia acidurici (strain ATCC 7906 / DSM 604 / BCRC 14475 / CIP 104303 / KCTC 5404 / NCIMB 10678 / 9a)</name>
    <name type="common">Clostridium acidurici</name>
    <dbReference type="NCBI Taxonomy" id="1128398"/>
    <lineage>
        <taxon>Bacteria</taxon>
        <taxon>Bacillati</taxon>
        <taxon>Bacillota</taxon>
        <taxon>Tissierellia</taxon>
        <taxon>Tissierellales</taxon>
        <taxon>Gottschalkiaceae</taxon>
        <taxon>Gottschalkia</taxon>
    </lineage>
</organism>
<evidence type="ECO:0000256" key="6">
    <source>
        <dbReference type="ARBA" id="ARBA00022692"/>
    </source>
</evidence>
<name>K0B1R9_GOTA9</name>
<reference evidence="15 16" key="1">
    <citation type="journal article" date="2012" name="PLoS ONE">
        <title>The purine-utilizing bacterium Clostridium acidurici 9a: a genome-guided metabolic reconsideration.</title>
        <authorList>
            <person name="Hartwich K."/>
            <person name="Poehlein A."/>
            <person name="Daniel R."/>
        </authorList>
    </citation>
    <scope>NUCLEOTIDE SEQUENCE [LARGE SCALE GENOMIC DNA]</scope>
    <source>
        <strain evidence="16">ATCC 7906 / DSM 604 / BCRC 14475 / CIP 104303 / KCTC 5404 / NCIMB 10678 / 9a</strain>
    </source>
</reference>
<feature type="domain" description="FtsX extracellular" evidence="14">
    <location>
        <begin position="61"/>
        <end position="152"/>
    </location>
</feature>
<evidence type="ECO:0000259" key="13">
    <source>
        <dbReference type="Pfam" id="PF02687"/>
    </source>
</evidence>
<dbReference type="InterPro" id="IPR004513">
    <property type="entry name" value="FtsX"/>
</dbReference>
<dbReference type="EMBL" id="CP003326">
    <property type="protein sequence ID" value="AFS79062.1"/>
    <property type="molecule type" value="Genomic_DNA"/>
</dbReference>
<evidence type="ECO:0000256" key="7">
    <source>
        <dbReference type="ARBA" id="ARBA00022989"/>
    </source>
</evidence>
<dbReference type="eggNOG" id="COG2177">
    <property type="taxonomic scope" value="Bacteria"/>
</dbReference>
<proteinExistence type="inferred from homology"/>
<evidence type="ECO:0000256" key="10">
    <source>
        <dbReference type="PIRNR" id="PIRNR003097"/>
    </source>
</evidence>
<dbReference type="PIRSF" id="PIRSF003097">
    <property type="entry name" value="FtsX"/>
    <property type="match status" value="1"/>
</dbReference>
<evidence type="ECO:0000256" key="12">
    <source>
        <dbReference type="SAM" id="Phobius"/>
    </source>
</evidence>
<dbReference type="RefSeq" id="WP_014968198.1">
    <property type="nucleotide sequence ID" value="NC_018664.1"/>
</dbReference>
<dbReference type="InterPro" id="IPR003838">
    <property type="entry name" value="ABC3_permease_C"/>
</dbReference>